<dbReference type="Pfam" id="PF01477">
    <property type="entry name" value="PLAT"/>
    <property type="match status" value="1"/>
</dbReference>
<gene>
    <name evidence="4" type="ORF">H6P81_011499</name>
</gene>
<accession>A0AAV7ESJ4</accession>
<organism evidence="4 5">
    <name type="scientific">Aristolochia fimbriata</name>
    <name type="common">White veined hardy Dutchman's pipe vine</name>
    <dbReference type="NCBI Taxonomy" id="158543"/>
    <lineage>
        <taxon>Eukaryota</taxon>
        <taxon>Viridiplantae</taxon>
        <taxon>Streptophyta</taxon>
        <taxon>Embryophyta</taxon>
        <taxon>Tracheophyta</taxon>
        <taxon>Spermatophyta</taxon>
        <taxon>Magnoliopsida</taxon>
        <taxon>Magnoliidae</taxon>
        <taxon>Piperales</taxon>
        <taxon>Aristolochiaceae</taxon>
        <taxon>Aristolochia</taxon>
    </lineage>
</organism>
<comment type="caution">
    <text evidence="4">The sequence shown here is derived from an EMBL/GenBank/DDBJ whole genome shotgun (WGS) entry which is preliminary data.</text>
</comment>
<reference evidence="4 5" key="1">
    <citation type="submission" date="2021-07" db="EMBL/GenBank/DDBJ databases">
        <title>The Aristolochia fimbriata genome: insights into angiosperm evolution, floral development and chemical biosynthesis.</title>
        <authorList>
            <person name="Jiao Y."/>
        </authorList>
    </citation>
    <scope>NUCLEOTIDE SEQUENCE [LARGE SCALE GENOMIC DNA]</scope>
    <source>
        <strain evidence="4">IBCAS-2021</strain>
        <tissue evidence="4">Leaf</tissue>
    </source>
</reference>
<evidence type="ECO:0000256" key="1">
    <source>
        <dbReference type="PROSITE-ProRule" id="PRU00152"/>
    </source>
</evidence>
<feature type="chain" id="PRO_5043608316" description="PLAT domain-containing protein" evidence="2">
    <location>
        <begin position="25"/>
        <end position="206"/>
    </location>
</feature>
<evidence type="ECO:0000313" key="5">
    <source>
        <dbReference type="Proteomes" id="UP000825729"/>
    </source>
</evidence>
<dbReference type="PROSITE" id="PS50095">
    <property type="entry name" value="PLAT"/>
    <property type="match status" value="1"/>
</dbReference>
<dbReference type="Gene3D" id="2.60.60.20">
    <property type="entry name" value="PLAT/LH2 domain"/>
    <property type="match status" value="1"/>
</dbReference>
<dbReference type="EMBL" id="JAINDJ010000004">
    <property type="protein sequence ID" value="KAG9451534.1"/>
    <property type="molecule type" value="Genomic_DNA"/>
</dbReference>
<dbReference type="AlphaFoldDB" id="A0AAV7ESJ4"/>
<dbReference type="InterPro" id="IPR036392">
    <property type="entry name" value="PLAT/LH2_dom_sf"/>
</dbReference>
<proteinExistence type="predicted"/>
<dbReference type="PANTHER" id="PTHR31718:SF0">
    <property type="entry name" value="PLAT DOMAIN-CONTAINING PROTEIN 2"/>
    <property type="match status" value="1"/>
</dbReference>
<comment type="caution">
    <text evidence="1">Lacks conserved residue(s) required for the propagation of feature annotation.</text>
</comment>
<dbReference type="PROSITE" id="PS51257">
    <property type="entry name" value="PROKAR_LIPOPROTEIN"/>
    <property type="match status" value="1"/>
</dbReference>
<sequence length="206" mass="22516">MLAAKPIFIVLLSVIACSPFLARSAKDECVYTVYTRTGSIIKGGTDSTISLTLSDYWGSSVEIPNLEAWGGLMGPDHDYFERGNLDIFSGRGSCLDGPVCYMNLTSDGTGSGHGWYCNYVEVTSTGPHIPCNQQLFTVEQWLATDTSPYELTVLKDFCYTAGKKRTQKHQPELQLGKFPSLGRLAGTDWLDVTSAIQVSDPNLLVL</sequence>
<name>A0AAV7ESJ4_ARIFI</name>
<keyword evidence="5" id="KW-1185">Reference proteome</keyword>
<feature type="signal peptide" evidence="2">
    <location>
        <begin position="1"/>
        <end position="24"/>
    </location>
</feature>
<feature type="domain" description="PLAT" evidence="3">
    <location>
        <begin position="29"/>
        <end position="156"/>
    </location>
</feature>
<dbReference type="InterPro" id="IPR001024">
    <property type="entry name" value="PLAT/LH2_dom"/>
</dbReference>
<evidence type="ECO:0000313" key="4">
    <source>
        <dbReference type="EMBL" id="KAG9451534.1"/>
    </source>
</evidence>
<dbReference type="PANTHER" id="PTHR31718">
    <property type="entry name" value="PLAT DOMAIN-CONTAINING PROTEIN"/>
    <property type="match status" value="1"/>
</dbReference>
<evidence type="ECO:0000256" key="2">
    <source>
        <dbReference type="SAM" id="SignalP"/>
    </source>
</evidence>
<dbReference type="Proteomes" id="UP000825729">
    <property type="component" value="Unassembled WGS sequence"/>
</dbReference>
<keyword evidence="2" id="KW-0732">Signal</keyword>
<dbReference type="SUPFAM" id="SSF49723">
    <property type="entry name" value="Lipase/lipooxygenase domain (PLAT/LH2 domain)"/>
    <property type="match status" value="1"/>
</dbReference>
<evidence type="ECO:0000259" key="3">
    <source>
        <dbReference type="PROSITE" id="PS50095"/>
    </source>
</evidence>
<dbReference type="CDD" id="cd01754">
    <property type="entry name" value="PLAT_plant_stress"/>
    <property type="match status" value="1"/>
</dbReference>
<protein>
    <recommendedName>
        <fullName evidence="3">PLAT domain-containing protein</fullName>
    </recommendedName>
</protein>